<evidence type="ECO:0000313" key="6">
    <source>
        <dbReference type="Proteomes" id="UP001499988"/>
    </source>
</evidence>
<keyword evidence="3" id="KW-0804">Transcription</keyword>
<name>A0ABP9EF18_9GAMM</name>
<dbReference type="InterPro" id="IPR009057">
    <property type="entry name" value="Homeodomain-like_sf"/>
</dbReference>
<dbReference type="Gene3D" id="1.10.10.60">
    <property type="entry name" value="Homeodomain-like"/>
    <property type="match status" value="1"/>
</dbReference>
<dbReference type="InterPro" id="IPR018060">
    <property type="entry name" value="HTH_AraC"/>
</dbReference>
<keyword evidence="6" id="KW-1185">Reference proteome</keyword>
<comment type="caution">
    <text evidence="5">The sequence shown here is derived from an EMBL/GenBank/DDBJ whole genome shotgun (WGS) entry which is preliminary data.</text>
</comment>
<dbReference type="PANTHER" id="PTHR47894:SF1">
    <property type="entry name" value="HTH-TYPE TRANSCRIPTIONAL REGULATOR VQSM"/>
    <property type="match status" value="1"/>
</dbReference>
<protein>
    <submittedName>
        <fullName evidence="5">AraC family transcriptional regulator</fullName>
    </submittedName>
</protein>
<evidence type="ECO:0000256" key="3">
    <source>
        <dbReference type="ARBA" id="ARBA00023163"/>
    </source>
</evidence>
<dbReference type="SMART" id="SM00342">
    <property type="entry name" value="HTH_ARAC"/>
    <property type="match status" value="1"/>
</dbReference>
<dbReference type="InterPro" id="IPR020449">
    <property type="entry name" value="Tscrpt_reg_AraC-type_HTH"/>
</dbReference>
<dbReference type="EMBL" id="BAABJZ010000008">
    <property type="protein sequence ID" value="GAA4876606.1"/>
    <property type="molecule type" value="Genomic_DNA"/>
</dbReference>
<dbReference type="PRINTS" id="PR00032">
    <property type="entry name" value="HTHARAC"/>
</dbReference>
<gene>
    <name evidence="5" type="ORF">GCM10023333_07360</name>
</gene>
<dbReference type="Pfam" id="PF12833">
    <property type="entry name" value="HTH_18"/>
    <property type="match status" value="1"/>
</dbReference>
<keyword evidence="1" id="KW-0805">Transcription regulation</keyword>
<dbReference type="SUPFAM" id="SSF46689">
    <property type="entry name" value="Homeodomain-like"/>
    <property type="match status" value="1"/>
</dbReference>
<sequence length="335" mass="36755">MTEHTSVATIGRIIALTLDGLGCDGDAVIEQAGLDPTHSYNPHARYPSEAVQALWRIAAQISGDPAFGLRVPGYSTNTVSPAMTAAFASSETLRGALDRLCRMFPFVNHYGALVLEEREETAWLVYRLSAVERATIADEAMDALFAAIVVGLRNAILPEFAVSAVELMRPLPDDPSAYTELYRAPVLFDCGQDRIGLASALLDQPLLGANNEMAQLSEQLIANSMNTLTQSDLITRTRALLQERLADGEPDQAEIATALHLSSRQFRRKLSALGTGYSALLADCRHKMAKKYLLQNTLPLSEITQRLGFSDQSNFSKAFKRWEGESPAQFRQRHS</sequence>
<evidence type="ECO:0000256" key="2">
    <source>
        <dbReference type="ARBA" id="ARBA00023125"/>
    </source>
</evidence>
<organism evidence="5 6">
    <name type="scientific">Ferrimonas pelagia</name>
    <dbReference type="NCBI Taxonomy" id="1177826"/>
    <lineage>
        <taxon>Bacteria</taxon>
        <taxon>Pseudomonadati</taxon>
        <taxon>Pseudomonadota</taxon>
        <taxon>Gammaproteobacteria</taxon>
        <taxon>Alteromonadales</taxon>
        <taxon>Ferrimonadaceae</taxon>
        <taxon>Ferrimonas</taxon>
    </lineage>
</organism>
<dbReference type="RefSeq" id="WP_345333530.1">
    <property type="nucleotide sequence ID" value="NZ_BAABJZ010000008.1"/>
</dbReference>
<feature type="domain" description="HTH araC/xylS-type" evidence="4">
    <location>
        <begin position="235"/>
        <end position="333"/>
    </location>
</feature>
<accession>A0ABP9EF18</accession>
<dbReference type="Pfam" id="PF12625">
    <property type="entry name" value="Arabinose_bd"/>
    <property type="match status" value="1"/>
</dbReference>
<evidence type="ECO:0000313" key="5">
    <source>
        <dbReference type="EMBL" id="GAA4876606.1"/>
    </source>
</evidence>
<dbReference type="Proteomes" id="UP001499988">
    <property type="component" value="Unassembled WGS sequence"/>
</dbReference>
<reference evidence="6" key="1">
    <citation type="journal article" date="2019" name="Int. J. Syst. Evol. Microbiol.">
        <title>The Global Catalogue of Microorganisms (GCM) 10K type strain sequencing project: providing services to taxonomists for standard genome sequencing and annotation.</title>
        <authorList>
            <consortium name="The Broad Institute Genomics Platform"/>
            <consortium name="The Broad Institute Genome Sequencing Center for Infectious Disease"/>
            <person name="Wu L."/>
            <person name="Ma J."/>
        </authorList>
    </citation>
    <scope>NUCLEOTIDE SEQUENCE [LARGE SCALE GENOMIC DNA]</scope>
    <source>
        <strain evidence="6">JCM 18401</strain>
    </source>
</reference>
<dbReference type="InterPro" id="IPR032687">
    <property type="entry name" value="AraC-type_N"/>
</dbReference>
<evidence type="ECO:0000259" key="4">
    <source>
        <dbReference type="PROSITE" id="PS01124"/>
    </source>
</evidence>
<keyword evidence="2" id="KW-0238">DNA-binding</keyword>
<dbReference type="PROSITE" id="PS01124">
    <property type="entry name" value="HTH_ARAC_FAMILY_2"/>
    <property type="match status" value="1"/>
</dbReference>
<proteinExistence type="predicted"/>
<evidence type="ECO:0000256" key="1">
    <source>
        <dbReference type="ARBA" id="ARBA00023015"/>
    </source>
</evidence>
<dbReference type="PANTHER" id="PTHR47894">
    <property type="entry name" value="HTH-TYPE TRANSCRIPTIONAL REGULATOR GADX"/>
    <property type="match status" value="1"/>
</dbReference>